<feature type="region of interest" description="Disordered" evidence="1">
    <location>
        <begin position="37"/>
        <end position="60"/>
    </location>
</feature>
<evidence type="ECO:0000313" key="2">
    <source>
        <dbReference type="EMBL" id="KAG0246040.1"/>
    </source>
</evidence>
<sequence length="104" mass="10895">MVVLPTEFASPTPSLIQEGAGLADTVDLDPSVSLTSLAPASGSVPEPVPDPTVSKNKARRLRRKKGLRLNAFTVDKAMTTLLTFVCNVNGHLARILIDGGAQGN</sequence>
<comment type="caution">
    <text evidence="2">The sequence shown here is derived from an EMBL/GenBank/DDBJ whole genome shotgun (WGS) entry which is preliminary data.</text>
</comment>
<keyword evidence="3" id="KW-1185">Reference proteome</keyword>
<feature type="non-terminal residue" evidence="2">
    <location>
        <position position="104"/>
    </location>
</feature>
<evidence type="ECO:0000256" key="1">
    <source>
        <dbReference type="SAM" id="MobiDB-lite"/>
    </source>
</evidence>
<proteinExistence type="predicted"/>
<protein>
    <submittedName>
        <fullName evidence="2">Uncharacterized protein</fullName>
    </submittedName>
</protein>
<accession>A0A9P6TU49</accession>
<dbReference type="Proteomes" id="UP000726737">
    <property type="component" value="Unassembled WGS sequence"/>
</dbReference>
<dbReference type="EMBL" id="JAAAJA010001843">
    <property type="protein sequence ID" value="KAG0246040.1"/>
    <property type="molecule type" value="Genomic_DNA"/>
</dbReference>
<gene>
    <name evidence="2" type="ORF">BG011_002585</name>
</gene>
<dbReference type="OrthoDB" id="2447956at2759"/>
<dbReference type="AlphaFoldDB" id="A0A9P6TU49"/>
<reference evidence="2" key="1">
    <citation type="journal article" date="2020" name="Fungal Divers.">
        <title>Resolving the Mortierellaceae phylogeny through synthesis of multi-gene phylogenetics and phylogenomics.</title>
        <authorList>
            <person name="Vandepol N."/>
            <person name="Liber J."/>
            <person name="Desiro A."/>
            <person name="Na H."/>
            <person name="Kennedy M."/>
            <person name="Barry K."/>
            <person name="Grigoriev I.V."/>
            <person name="Miller A.N."/>
            <person name="O'Donnell K."/>
            <person name="Stajich J.E."/>
            <person name="Bonito G."/>
        </authorList>
    </citation>
    <scope>NUCLEOTIDE SEQUENCE</scope>
    <source>
        <strain evidence="2">KOD948</strain>
    </source>
</reference>
<name>A0A9P6TU49_9FUNG</name>
<evidence type="ECO:0000313" key="3">
    <source>
        <dbReference type="Proteomes" id="UP000726737"/>
    </source>
</evidence>
<organism evidence="2 3">
    <name type="scientific">Mortierella polycephala</name>
    <dbReference type="NCBI Taxonomy" id="41804"/>
    <lineage>
        <taxon>Eukaryota</taxon>
        <taxon>Fungi</taxon>
        <taxon>Fungi incertae sedis</taxon>
        <taxon>Mucoromycota</taxon>
        <taxon>Mortierellomycotina</taxon>
        <taxon>Mortierellomycetes</taxon>
        <taxon>Mortierellales</taxon>
        <taxon>Mortierellaceae</taxon>
        <taxon>Mortierella</taxon>
    </lineage>
</organism>